<dbReference type="AlphaFoldDB" id="A0A4R6RCV3"/>
<dbReference type="Proteomes" id="UP000294547">
    <property type="component" value="Unassembled WGS sequence"/>
</dbReference>
<protein>
    <submittedName>
        <fullName evidence="1">Uncharacterized protein</fullName>
    </submittedName>
</protein>
<accession>A0A4R6RCV3</accession>
<reference evidence="1 2" key="1">
    <citation type="submission" date="2019-03" db="EMBL/GenBank/DDBJ databases">
        <title>Genomic Encyclopedia of Type Strains, Phase IV (KMG-IV): sequencing the most valuable type-strain genomes for metagenomic binning, comparative biology and taxonomic classification.</title>
        <authorList>
            <person name="Goeker M."/>
        </authorList>
    </citation>
    <scope>NUCLEOTIDE SEQUENCE [LARGE SCALE GENOMIC DNA]</scope>
    <source>
        <strain evidence="1 2">DSM 102969</strain>
    </source>
</reference>
<comment type="caution">
    <text evidence="1">The sequence shown here is derived from an EMBL/GenBank/DDBJ whole genome shotgun (WGS) entry which is preliminary data.</text>
</comment>
<proteinExistence type="predicted"/>
<name>A0A4R6RCV3_9HYPH</name>
<sequence>MPSHDDGPLDELFVSFDDAEDPPLVPWSLEDRRNVLAPVTAFFKRMASAELARWSYLHLMVEKYWYAPDKIPDNFVSRAVSAISGQFDKPALADVAAFIFLDIVFRPRPGQDADRTLGLSLHFHIVLRIAADDAEKKKVVRESLKRFAPGKRAILFQRPDEAKGGIVGSLERVYLLKDWRDPMKSITGTSIKQACNDGKRTIMRNLIYKIGLRPSDVLILKGLRRFGNAIKPAPTRRS</sequence>
<evidence type="ECO:0000313" key="2">
    <source>
        <dbReference type="Proteomes" id="UP000294547"/>
    </source>
</evidence>
<organism evidence="1 2">
    <name type="scientific">Oharaeibacter diazotrophicus</name>
    <dbReference type="NCBI Taxonomy" id="1920512"/>
    <lineage>
        <taxon>Bacteria</taxon>
        <taxon>Pseudomonadati</taxon>
        <taxon>Pseudomonadota</taxon>
        <taxon>Alphaproteobacteria</taxon>
        <taxon>Hyphomicrobiales</taxon>
        <taxon>Pleomorphomonadaceae</taxon>
        <taxon>Oharaeibacter</taxon>
    </lineage>
</organism>
<dbReference type="EMBL" id="SNXY01000008">
    <property type="protein sequence ID" value="TDP83952.1"/>
    <property type="molecule type" value="Genomic_DNA"/>
</dbReference>
<gene>
    <name evidence="1" type="ORF">EDD54_2553</name>
</gene>
<keyword evidence="2" id="KW-1185">Reference proteome</keyword>
<evidence type="ECO:0000313" key="1">
    <source>
        <dbReference type="EMBL" id="TDP83952.1"/>
    </source>
</evidence>
<dbReference type="RefSeq" id="WP_126539702.1">
    <property type="nucleotide sequence ID" value="NZ_BSPM01000002.1"/>
</dbReference>